<dbReference type="Pfam" id="PF01590">
    <property type="entry name" value="GAF"/>
    <property type="match status" value="2"/>
</dbReference>
<organism evidence="17 18">
    <name type="scientific">Paracoccus sediminis</name>
    <dbReference type="NCBI Taxonomy" id="1214787"/>
    <lineage>
        <taxon>Bacteria</taxon>
        <taxon>Pseudomonadati</taxon>
        <taxon>Pseudomonadota</taxon>
        <taxon>Alphaproteobacteria</taxon>
        <taxon>Rhodobacterales</taxon>
        <taxon>Paracoccaceae</taxon>
        <taxon>Paracoccus</taxon>
    </lineage>
</organism>
<keyword evidence="13" id="KW-0675">Receptor</keyword>
<sequence length="1353" mass="151891">MTRMQNPIQDAPGMAERTARHDWASTPLGAMKDWPQSLKTAVDVMLASGHAMQLAWGPDRTVLYNDAYAPMLGDRHPDALGAPFRKAWPDIWDRIAPLVDRVFEGETVRFEDMPLAMTRHGYPEDTWWSFSYSPVRNEAGTVAGLLNITVDATPRLRAERERDKARLLQDAMLEVLPIGLALIGTDGQVVSSNPAWDRFTPAGRIPSRDPDRGWRWRAWDGDGRRIEPCDFPGARALRGERCLPGVEFLYTDDTSAEIWTNVASVPLFDDGGQVVGAVSIIMDIDAAKRADRALRRRADHQAVLLGFSDALQRMTDPAEIRGKAARILGEQLGLARIFFFDLEWNGGNERIPVMTPDHHRDQAQTSHAVSRALADIIGARFKTFAQGTVIAVADVDADPGLTDQQRAAFRDMGVAAFVNVPLLRHGEYAAGIGAHAERPRAWDKDEIDLIRDVARRALMAIERAEAEAALNESEMRYRSLFETMGQGYDECELIRDDAGKPVDYRILDMNPAFERLVGMDAHHIRGRTARDIIPGLERWWPDEIGRIVATGQPERIEHEVAGSGRFYEVTIYPRGEDRFAALFDDVTERRRAETVLRDSEERQTFLLRLADAIRLLADPVAIQNEASRLLGEHLGADRTYYVQLDQDRQVATVEQEYLADDSPTLVGQHSFASYGAVLARMQAGRTVVVHDADADLDLCDTDRPAYRALKLAAFVNSPLVKNGVLVSAMCVVSARPRRWTPADTALVEDVAERTWAAVERARAEAALRASEERFREFGENSPNALWIVDVDTMRLQYLSSAFDRIWGESGDVVMADLSRWTDLVHPDDRAQAGRAMSGLLAGEPAIVEYRILRPDGDVRWIRDTGFPIHDRGIVKRGGGIAQDVTDLKRAEAALRKSEERLRQFGEASQDVLWLRDAKTLQWQYLTPAFEAIYGIARDDALAGNNYRSWLDLILPEDRQHASDAIRRVRGGEHVTFDYRIRRPCDHAVRWLRNTDFPIIDEEGRVVLVGGIGHDLTEMRETELRLQTLIEGIPQLVWRAIGSGDWTWASPQWTAYTGQYGPDSHGWGWLEMVHPEDRGAACEAWSHALETGGFEVEYRLCHAAGQDFRWFQTRAAPVRDESGRIIEWLGTSTDIHDLRLLQERQRVLVGELQHRTRNLMAVVRSMADRTGETSRDFGHFRDRFQDRLEALARAQGLLSRLGDTDRVTFDELIAAELAAMDGAADRVVIDGPSGIRLRSSMVQMLAMALHELATNAVKYGALGQPQARLTIRWRMGPPDDRGRPWLHIDWHESGVRMPSAHHAPRGTGQGRELIEKALPYQLGARTGYAFREDGIHCTISIPVSASNGSGKRRP</sequence>
<keyword evidence="8" id="KW-0808">Transferase</keyword>
<keyword evidence="18" id="KW-1185">Reference proteome</keyword>
<evidence type="ECO:0000256" key="10">
    <source>
        <dbReference type="ARBA" id="ARBA00022777"/>
    </source>
</evidence>
<feature type="domain" description="PAC" evidence="16">
    <location>
        <begin position="111"/>
        <end position="164"/>
    </location>
</feature>
<feature type="domain" description="PAS" evidence="15">
    <location>
        <begin position="897"/>
        <end position="972"/>
    </location>
</feature>
<name>A0ABY1YI22_9RHOB</name>
<dbReference type="InterPro" id="IPR001610">
    <property type="entry name" value="PAC"/>
</dbReference>
<dbReference type="SMART" id="SM00086">
    <property type="entry name" value="PAC"/>
    <property type="match status" value="4"/>
</dbReference>
<evidence type="ECO:0000256" key="5">
    <source>
        <dbReference type="ARBA" id="ARBA00022606"/>
    </source>
</evidence>
<evidence type="ECO:0000256" key="14">
    <source>
        <dbReference type="SAM" id="Coils"/>
    </source>
</evidence>
<keyword evidence="14" id="KW-0175">Coiled coil</keyword>
<feature type="domain" description="PAC" evidence="16">
    <location>
        <begin position="974"/>
        <end position="1027"/>
    </location>
</feature>
<dbReference type="InterPro" id="IPR013656">
    <property type="entry name" value="PAS_4"/>
</dbReference>
<dbReference type="NCBIfam" id="TIGR00229">
    <property type="entry name" value="sensory_box"/>
    <property type="match status" value="3"/>
</dbReference>
<dbReference type="Pfam" id="PF13426">
    <property type="entry name" value="PAS_9"/>
    <property type="match status" value="1"/>
</dbReference>
<dbReference type="SMART" id="SM00065">
    <property type="entry name" value="GAF"/>
    <property type="match status" value="2"/>
</dbReference>
<dbReference type="Pfam" id="PF08448">
    <property type="entry name" value="PAS_4"/>
    <property type="match status" value="2"/>
</dbReference>
<evidence type="ECO:0000256" key="6">
    <source>
        <dbReference type="ARBA" id="ARBA00022630"/>
    </source>
</evidence>
<accession>A0ABY1YI22</accession>
<dbReference type="Gene3D" id="3.30.565.10">
    <property type="entry name" value="Histidine kinase-like ATPase, C-terminal domain"/>
    <property type="match status" value="1"/>
</dbReference>
<evidence type="ECO:0000256" key="3">
    <source>
        <dbReference type="ARBA" id="ARBA00022543"/>
    </source>
</evidence>
<comment type="caution">
    <text evidence="17">The sequence shown here is derived from an EMBL/GenBank/DDBJ whole genome shotgun (WGS) entry which is preliminary data.</text>
</comment>
<dbReference type="InterPro" id="IPR036890">
    <property type="entry name" value="HATPase_C_sf"/>
</dbReference>
<dbReference type="EC" id="2.7.13.3" evidence="2"/>
<evidence type="ECO:0000256" key="12">
    <source>
        <dbReference type="ARBA" id="ARBA00022991"/>
    </source>
</evidence>
<dbReference type="Pfam" id="PF07536">
    <property type="entry name" value="HWE_HK"/>
    <property type="match status" value="1"/>
</dbReference>
<dbReference type="PROSITE" id="PS50113">
    <property type="entry name" value="PAC"/>
    <property type="match status" value="5"/>
</dbReference>
<evidence type="ECO:0000256" key="8">
    <source>
        <dbReference type="ARBA" id="ARBA00022679"/>
    </source>
</evidence>
<gene>
    <name evidence="17" type="ORF">EYF88_10755</name>
</gene>
<comment type="catalytic activity">
    <reaction evidence="1">
        <text>ATP + protein L-histidine = ADP + protein N-phospho-L-histidine.</text>
        <dbReference type="EC" id="2.7.13.3"/>
    </reaction>
</comment>
<evidence type="ECO:0000259" key="16">
    <source>
        <dbReference type="PROSITE" id="PS50113"/>
    </source>
</evidence>
<dbReference type="InterPro" id="IPR029016">
    <property type="entry name" value="GAF-like_dom_sf"/>
</dbReference>
<dbReference type="PANTHER" id="PTHR43304">
    <property type="entry name" value="PHYTOCHROME-LIKE PROTEIN CPH1"/>
    <property type="match status" value="1"/>
</dbReference>
<feature type="coiled-coil region" evidence="14">
    <location>
        <begin position="880"/>
        <end position="907"/>
    </location>
</feature>
<keyword evidence="3" id="KW-0600">Photoreceptor protein</keyword>
<dbReference type="Pfam" id="PF08447">
    <property type="entry name" value="PAS_3"/>
    <property type="match status" value="3"/>
</dbReference>
<evidence type="ECO:0000313" key="17">
    <source>
        <dbReference type="EMBL" id="TBN50092.1"/>
    </source>
</evidence>
<evidence type="ECO:0000259" key="15">
    <source>
        <dbReference type="PROSITE" id="PS50112"/>
    </source>
</evidence>
<dbReference type="InterPro" id="IPR003018">
    <property type="entry name" value="GAF"/>
</dbReference>
<feature type="domain" description="PAC" evidence="16">
    <location>
        <begin position="845"/>
        <end position="896"/>
    </location>
</feature>
<dbReference type="SUPFAM" id="SSF55781">
    <property type="entry name" value="GAF domain-like"/>
    <property type="match status" value="2"/>
</dbReference>
<feature type="domain" description="PAS" evidence="15">
    <location>
        <begin position="770"/>
        <end position="843"/>
    </location>
</feature>
<keyword evidence="4" id="KW-0597">Phosphoprotein</keyword>
<keyword evidence="11" id="KW-0067">ATP-binding</keyword>
<evidence type="ECO:0000256" key="2">
    <source>
        <dbReference type="ARBA" id="ARBA00012438"/>
    </source>
</evidence>
<evidence type="ECO:0000256" key="9">
    <source>
        <dbReference type="ARBA" id="ARBA00022741"/>
    </source>
</evidence>
<evidence type="ECO:0000256" key="11">
    <source>
        <dbReference type="ARBA" id="ARBA00022840"/>
    </source>
</evidence>
<dbReference type="SUPFAM" id="SSF55785">
    <property type="entry name" value="PYP-like sensor domain (PAS domain)"/>
    <property type="match status" value="6"/>
</dbReference>
<keyword evidence="12" id="KW-0157">Chromophore</keyword>
<evidence type="ECO:0000256" key="4">
    <source>
        <dbReference type="ARBA" id="ARBA00022553"/>
    </source>
</evidence>
<keyword evidence="10" id="KW-0418">Kinase</keyword>
<evidence type="ECO:0000313" key="18">
    <source>
        <dbReference type="Proteomes" id="UP000292859"/>
    </source>
</evidence>
<evidence type="ECO:0000256" key="7">
    <source>
        <dbReference type="ARBA" id="ARBA00022643"/>
    </source>
</evidence>
<dbReference type="InterPro" id="IPR013655">
    <property type="entry name" value="PAS_fold_3"/>
</dbReference>
<dbReference type="Gene3D" id="3.30.450.40">
    <property type="match status" value="2"/>
</dbReference>
<dbReference type="SMART" id="SM00911">
    <property type="entry name" value="HWE_HK"/>
    <property type="match status" value="1"/>
</dbReference>
<evidence type="ECO:0000256" key="1">
    <source>
        <dbReference type="ARBA" id="ARBA00000085"/>
    </source>
</evidence>
<dbReference type="PANTHER" id="PTHR43304:SF1">
    <property type="entry name" value="PAC DOMAIN-CONTAINING PROTEIN"/>
    <property type="match status" value="1"/>
</dbReference>
<dbReference type="SMART" id="SM00091">
    <property type="entry name" value="PAS"/>
    <property type="match status" value="4"/>
</dbReference>
<dbReference type="InterPro" id="IPR011102">
    <property type="entry name" value="Sig_transdc_His_kinase_HWE"/>
</dbReference>
<keyword evidence="5" id="KW-0716">Sensory transduction</keyword>
<dbReference type="PROSITE" id="PS50112">
    <property type="entry name" value="PAS"/>
    <property type="match status" value="2"/>
</dbReference>
<dbReference type="Proteomes" id="UP000292859">
    <property type="component" value="Unassembled WGS sequence"/>
</dbReference>
<keyword evidence="9" id="KW-0547">Nucleotide-binding</keyword>
<dbReference type="EMBL" id="SIRL01000006">
    <property type="protein sequence ID" value="TBN50092.1"/>
    <property type="molecule type" value="Genomic_DNA"/>
</dbReference>
<dbReference type="InterPro" id="IPR000014">
    <property type="entry name" value="PAS"/>
</dbReference>
<proteinExistence type="predicted"/>
<dbReference type="InterPro" id="IPR000700">
    <property type="entry name" value="PAS-assoc_C"/>
</dbReference>
<keyword evidence="7" id="KW-0288">FMN</keyword>
<dbReference type="Gene3D" id="3.30.450.20">
    <property type="entry name" value="PAS domain"/>
    <property type="match status" value="6"/>
</dbReference>
<protein>
    <recommendedName>
        <fullName evidence="2">histidine kinase</fullName>
        <ecNumber evidence="2">2.7.13.3</ecNumber>
    </recommendedName>
</protein>
<dbReference type="InterPro" id="IPR035965">
    <property type="entry name" value="PAS-like_dom_sf"/>
</dbReference>
<feature type="domain" description="PAC" evidence="16">
    <location>
        <begin position="244"/>
        <end position="296"/>
    </location>
</feature>
<evidence type="ECO:0000256" key="13">
    <source>
        <dbReference type="ARBA" id="ARBA00023170"/>
    </source>
</evidence>
<keyword evidence="6" id="KW-0285">Flavoprotein</keyword>
<reference evidence="17 18" key="1">
    <citation type="submission" date="2019-02" db="EMBL/GenBank/DDBJ databases">
        <authorList>
            <person name="Zhang G."/>
        </authorList>
    </citation>
    <scope>NUCLEOTIDE SEQUENCE [LARGE SCALE GENOMIC DNA]</scope>
    <source>
        <strain evidence="17 18">CMB17</strain>
    </source>
</reference>
<dbReference type="InterPro" id="IPR052162">
    <property type="entry name" value="Sensor_kinase/Photoreceptor"/>
</dbReference>
<feature type="domain" description="PAC" evidence="16">
    <location>
        <begin position="1093"/>
        <end position="1146"/>
    </location>
</feature>
<dbReference type="CDD" id="cd00130">
    <property type="entry name" value="PAS"/>
    <property type="match status" value="3"/>
</dbReference>